<accession>A0A4Y7JQQ1</accession>
<dbReference type="EMBL" id="CM010719">
    <property type="protein sequence ID" value="RZC62069.1"/>
    <property type="molecule type" value="Genomic_DNA"/>
</dbReference>
<name>A0A4Y7JQQ1_PAPSO</name>
<dbReference type="Proteomes" id="UP000316621">
    <property type="component" value="Chromosome 5"/>
</dbReference>
<evidence type="ECO:0000313" key="2">
    <source>
        <dbReference type="Proteomes" id="UP000316621"/>
    </source>
</evidence>
<keyword evidence="2" id="KW-1185">Reference proteome</keyword>
<proteinExistence type="predicted"/>
<protein>
    <submittedName>
        <fullName evidence="1">Uncharacterized protein</fullName>
    </submittedName>
</protein>
<dbReference type="AlphaFoldDB" id="A0A4Y7JQQ1"/>
<reference evidence="1 2" key="1">
    <citation type="journal article" date="2018" name="Science">
        <title>The opium poppy genome and morphinan production.</title>
        <authorList>
            <person name="Guo L."/>
            <person name="Winzer T."/>
            <person name="Yang X."/>
            <person name="Li Y."/>
            <person name="Ning Z."/>
            <person name="He Z."/>
            <person name="Teodor R."/>
            <person name="Lu Y."/>
            <person name="Bowser T.A."/>
            <person name="Graham I.A."/>
            <person name="Ye K."/>
        </authorList>
    </citation>
    <scope>NUCLEOTIDE SEQUENCE [LARGE SCALE GENOMIC DNA]</scope>
    <source>
        <strain evidence="2">cv. HN1</strain>
        <tissue evidence="1">Leaves</tissue>
    </source>
</reference>
<organism evidence="1 2">
    <name type="scientific">Papaver somniferum</name>
    <name type="common">Opium poppy</name>
    <dbReference type="NCBI Taxonomy" id="3469"/>
    <lineage>
        <taxon>Eukaryota</taxon>
        <taxon>Viridiplantae</taxon>
        <taxon>Streptophyta</taxon>
        <taxon>Embryophyta</taxon>
        <taxon>Tracheophyta</taxon>
        <taxon>Spermatophyta</taxon>
        <taxon>Magnoliopsida</taxon>
        <taxon>Ranunculales</taxon>
        <taxon>Papaveraceae</taxon>
        <taxon>Papaveroideae</taxon>
        <taxon>Papaver</taxon>
    </lineage>
</organism>
<evidence type="ECO:0000313" key="1">
    <source>
        <dbReference type="EMBL" id="RZC62069.1"/>
    </source>
</evidence>
<gene>
    <name evidence="1" type="ORF">C5167_023827</name>
</gene>
<dbReference type="Gramene" id="RZC62069">
    <property type="protein sequence ID" value="RZC62069"/>
    <property type="gene ID" value="C5167_023827"/>
</dbReference>
<sequence length="80" mass="9145">MQMEEAIESVELDAGQSKDMENHIQVYHSDLLGAHFIQLGSSVHLFAGFSCSWSVRLVSSEYNLKMVRLQYACVEFFWGL</sequence>